<dbReference type="RefSeq" id="WP_349244558.1">
    <property type="nucleotide sequence ID" value="NZ_JASCXX010000009.1"/>
</dbReference>
<protein>
    <recommendedName>
        <fullName evidence="4">Hydrolase</fullName>
    </recommendedName>
</protein>
<dbReference type="EMBL" id="JASCXX010000009">
    <property type="protein sequence ID" value="MDI6449149.1"/>
    <property type="molecule type" value="Genomic_DNA"/>
</dbReference>
<evidence type="ECO:0000256" key="1">
    <source>
        <dbReference type="SAM" id="MobiDB-lite"/>
    </source>
</evidence>
<evidence type="ECO:0000313" key="2">
    <source>
        <dbReference type="EMBL" id="MDI6449149.1"/>
    </source>
</evidence>
<evidence type="ECO:0000313" key="3">
    <source>
        <dbReference type="Proteomes" id="UP001431776"/>
    </source>
</evidence>
<name>A0AAW6TZL6_9BACT</name>
<sequence length="109" mass="12521">MQDEMRNKPDKAFRCGAVQAAIWANRRVVDNTIVEVYSIRIDKSYKAGEEWKRTTSFVAEDLPKVSVVAMACYEHLRLRSSEDGPSPPETLFETGRVHPNEKPNKHEEM</sequence>
<accession>A0AAW6TZL6</accession>
<feature type="region of interest" description="Disordered" evidence="1">
    <location>
        <begin position="78"/>
        <end position="109"/>
    </location>
</feature>
<dbReference type="AlphaFoldDB" id="A0AAW6TZL6"/>
<gene>
    <name evidence="2" type="ORF">QJ522_08840</name>
</gene>
<dbReference type="Proteomes" id="UP001431776">
    <property type="component" value="Unassembled WGS sequence"/>
</dbReference>
<feature type="compositionally biased region" description="Basic and acidic residues" evidence="1">
    <location>
        <begin position="95"/>
        <end position="109"/>
    </location>
</feature>
<evidence type="ECO:0008006" key="4">
    <source>
        <dbReference type="Google" id="ProtNLM"/>
    </source>
</evidence>
<keyword evidence="3" id="KW-1185">Reference proteome</keyword>
<reference evidence="2" key="1">
    <citation type="submission" date="2023-05" db="EMBL/GenBank/DDBJ databases">
        <title>Anaerotaeda fermentans gen. nov., sp. nov., a novel anaerobic planctomycete of the new family within the order Sedimentisphaerales isolated from Taman Peninsula, Russia.</title>
        <authorList>
            <person name="Khomyakova M.A."/>
            <person name="Merkel A.Y."/>
            <person name="Slobodkin A.I."/>
        </authorList>
    </citation>
    <scope>NUCLEOTIDE SEQUENCE</scope>
    <source>
        <strain evidence="2">M17dextr</strain>
    </source>
</reference>
<proteinExistence type="predicted"/>
<comment type="caution">
    <text evidence="2">The sequence shown here is derived from an EMBL/GenBank/DDBJ whole genome shotgun (WGS) entry which is preliminary data.</text>
</comment>
<organism evidence="2 3">
    <name type="scientific">Anaerobaca lacustris</name>
    <dbReference type="NCBI Taxonomy" id="3044600"/>
    <lineage>
        <taxon>Bacteria</taxon>
        <taxon>Pseudomonadati</taxon>
        <taxon>Planctomycetota</taxon>
        <taxon>Phycisphaerae</taxon>
        <taxon>Sedimentisphaerales</taxon>
        <taxon>Anaerobacaceae</taxon>
        <taxon>Anaerobaca</taxon>
    </lineage>
</organism>